<dbReference type="Proteomes" id="UP001143362">
    <property type="component" value="Unassembled WGS sequence"/>
</dbReference>
<dbReference type="RefSeq" id="WP_279246198.1">
    <property type="nucleotide sequence ID" value="NZ_SHNN01000003.1"/>
</dbReference>
<feature type="chain" id="PRO_5047215753" evidence="1">
    <location>
        <begin position="19"/>
        <end position="114"/>
    </location>
</feature>
<organism evidence="2 3">
    <name type="scientific">Candidatus Litorirhabdus singularis</name>
    <dbReference type="NCBI Taxonomy" id="2518993"/>
    <lineage>
        <taxon>Bacteria</taxon>
        <taxon>Pseudomonadati</taxon>
        <taxon>Pseudomonadota</taxon>
        <taxon>Gammaproteobacteria</taxon>
        <taxon>Cellvibrionales</taxon>
        <taxon>Halieaceae</taxon>
        <taxon>Candidatus Litorirhabdus</taxon>
    </lineage>
</organism>
<evidence type="ECO:0000313" key="2">
    <source>
        <dbReference type="EMBL" id="MCX2982172.1"/>
    </source>
</evidence>
<keyword evidence="1" id="KW-0732">Signal</keyword>
<proteinExistence type="predicted"/>
<name>A0ABT3TLF0_9GAMM</name>
<evidence type="ECO:0000256" key="1">
    <source>
        <dbReference type="SAM" id="SignalP"/>
    </source>
</evidence>
<evidence type="ECO:0000313" key="3">
    <source>
        <dbReference type="Proteomes" id="UP001143362"/>
    </source>
</evidence>
<reference evidence="2" key="1">
    <citation type="submission" date="2019-02" db="EMBL/GenBank/DDBJ databases">
        <authorList>
            <person name="Li S.-H."/>
        </authorList>
    </citation>
    <scope>NUCLEOTIDE SEQUENCE</scope>
    <source>
        <strain evidence="2">IMCC14734</strain>
    </source>
</reference>
<accession>A0ABT3TLF0</accession>
<keyword evidence="3" id="KW-1185">Reference proteome</keyword>
<dbReference type="EMBL" id="SHNN01000003">
    <property type="protein sequence ID" value="MCX2982172.1"/>
    <property type="molecule type" value="Genomic_DNA"/>
</dbReference>
<feature type="signal peptide" evidence="1">
    <location>
        <begin position="1"/>
        <end position="18"/>
    </location>
</feature>
<sequence length="114" mass="11818">MKYLLTAICLLGSSLAFAECKAPAEPVMPDGAVADLATMVEGQKAVKAYVSSVEGEYLPCLEAETAAAALTDEDGAEDLAAERAAVYNAAVDKVTAVGEAFNAEIREYKAKAAQ</sequence>
<comment type="caution">
    <text evidence="2">The sequence shown here is derived from an EMBL/GenBank/DDBJ whole genome shotgun (WGS) entry which is preliminary data.</text>
</comment>
<gene>
    <name evidence="2" type="ORF">EYC98_15025</name>
</gene>
<protein>
    <submittedName>
        <fullName evidence="2">Uncharacterized protein</fullName>
    </submittedName>
</protein>